<evidence type="ECO:0000313" key="8">
    <source>
        <dbReference type="EMBL" id="WSB68253.1"/>
    </source>
</evidence>
<feature type="transmembrane region" description="Helical" evidence="7">
    <location>
        <begin position="149"/>
        <end position="167"/>
    </location>
</feature>
<evidence type="ECO:0000256" key="4">
    <source>
        <dbReference type="ARBA" id="ARBA00022692"/>
    </source>
</evidence>
<keyword evidence="3" id="KW-1003">Cell membrane</keyword>
<dbReference type="InterPro" id="IPR050171">
    <property type="entry name" value="MFS_Transporters"/>
</dbReference>
<dbReference type="InterPro" id="IPR011701">
    <property type="entry name" value="MFS"/>
</dbReference>
<dbReference type="Gene3D" id="1.20.1250.20">
    <property type="entry name" value="MFS general substrate transporter like domains"/>
    <property type="match status" value="1"/>
</dbReference>
<protein>
    <submittedName>
        <fullName evidence="8">MFS transporter</fullName>
    </submittedName>
</protein>
<keyword evidence="6 7" id="KW-0472">Membrane</keyword>
<evidence type="ECO:0000256" key="6">
    <source>
        <dbReference type="ARBA" id="ARBA00023136"/>
    </source>
</evidence>
<dbReference type="EMBL" id="CP109106">
    <property type="protein sequence ID" value="WSB68253.1"/>
    <property type="molecule type" value="Genomic_DNA"/>
</dbReference>
<gene>
    <name evidence="8" type="ORF">OG863_09955</name>
</gene>
<reference evidence="8 9" key="1">
    <citation type="submission" date="2022-10" db="EMBL/GenBank/DDBJ databases">
        <title>The complete genomes of actinobacterial strains from the NBC collection.</title>
        <authorList>
            <person name="Joergensen T.S."/>
            <person name="Alvarez Arevalo M."/>
            <person name="Sterndorff E.B."/>
            <person name="Faurdal D."/>
            <person name="Vuksanovic O."/>
            <person name="Mourched A.-S."/>
            <person name="Charusanti P."/>
            <person name="Shaw S."/>
            <person name="Blin K."/>
            <person name="Weber T."/>
        </authorList>
    </citation>
    <scope>NUCLEOTIDE SEQUENCE [LARGE SCALE GENOMIC DNA]</scope>
    <source>
        <strain evidence="8 9">NBC 01774</strain>
    </source>
</reference>
<keyword evidence="5 7" id="KW-1133">Transmembrane helix</keyword>
<keyword evidence="4 7" id="KW-0812">Transmembrane</keyword>
<dbReference type="RefSeq" id="WP_326617700.1">
    <property type="nucleotide sequence ID" value="NZ_CP109106.1"/>
</dbReference>
<comment type="subcellular location">
    <subcellularLocation>
        <location evidence="1">Cell membrane</location>
        <topology evidence="1">Multi-pass membrane protein</topology>
    </subcellularLocation>
</comment>
<feature type="transmembrane region" description="Helical" evidence="7">
    <location>
        <begin position="290"/>
        <end position="308"/>
    </location>
</feature>
<feature type="transmembrane region" description="Helical" evidence="7">
    <location>
        <begin position="49"/>
        <end position="72"/>
    </location>
</feature>
<feature type="transmembrane region" description="Helical" evidence="7">
    <location>
        <begin position="383"/>
        <end position="403"/>
    </location>
</feature>
<feature type="transmembrane region" description="Helical" evidence="7">
    <location>
        <begin position="84"/>
        <end position="102"/>
    </location>
</feature>
<evidence type="ECO:0000256" key="1">
    <source>
        <dbReference type="ARBA" id="ARBA00004651"/>
    </source>
</evidence>
<evidence type="ECO:0000256" key="7">
    <source>
        <dbReference type="SAM" id="Phobius"/>
    </source>
</evidence>
<dbReference type="Proteomes" id="UP001344251">
    <property type="component" value="Chromosome"/>
</dbReference>
<accession>A0ABZ1FDV7</accession>
<feature type="transmembrane region" description="Helical" evidence="7">
    <location>
        <begin position="223"/>
        <end position="246"/>
    </location>
</feature>
<feature type="transmembrane region" description="Helical" evidence="7">
    <location>
        <begin position="258"/>
        <end position="278"/>
    </location>
</feature>
<feature type="transmembrane region" description="Helical" evidence="7">
    <location>
        <begin position="20"/>
        <end position="43"/>
    </location>
</feature>
<evidence type="ECO:0000256" key="3">
    <source>
        <dbReference type="ARBA" id="ARBA00022475"/>
    </source>
</evidence>
<organism evidence="8 9">
    <name type="scientific">Streptomyces decoyicus</name>
    <dbReference type="NCBI Taxonomy" id="249567"/>
    <lineage>
        <taxon>Bacteria</taxon>
        <taxon>Bacillati</taxon>
        <taxon>Actinomycetota</taxon>
        <taxon>Actinomycetes</taxon>
        <taxon>Kitasatosporales</taxon>
        <taxon>Streptomycetaceae</taxon>
        <taxon>Streptomyces</taxon>
    </lineage>
</organism>
<evidence type="ECO:0000313" key="9">
    <source>
        <dbReference type="Proteomes" id="UP001344251"/>
    </source>
</evidence>
<feature type="transmembrane region" description="Helical" evidence="7">
    <location>
        <begin position="314"/>
        <end position="333"/>
    </location>
</feature>
<dbReference type="SUPFAM" id="SSF103473">
    <property type="entry name" value="MFS general substrate transporter"/>
    <property type="match status" value="1"/>
</dbReference>
<keyword evidence="2" id="KW-0813">Transport</keyword>
<feature type="transmembrane region" description="Helical" evidence="7">
    <location>
        <begin position="354"/>
        <end position="377"/>
    </location>
</feature>
<evidence type="ECO:0000256" key="5">
    <source>
        <dbReference type="ARBA" id="ARBA00022989"/>
    </source>
</evidence>
<dbReference type="PANTHER" id="PTHR23517">
    <property type="entry name" value="RESISTANCE PROTEIN MDTM, PUTATIVE-RELATED-RELATED"/>
    <property type="match status" value="1"/>
</dbReference>
<sequence>MRWIPDRLSRVMPPPGPARILILGSLLDAAGTGLWMPVSILYFTKVAHLPVAHVALGMSTAGIVGLFGSAMTGPLIRRWGPRRLLMVFSLAQVILTACYSFVDGLAIYLPIVVLAVLAGRSGRVCRNVLIGELSEPDQRVRVRAFTRSVGNAGLSAGVAVAGMLMQVSAISPYAVLLWGNALSFLGLTIAATKLPKDPRRDGFEPAGTGDRGKRSGVFADRPFLVITMLVTVLGTQSAILNIGLPLWLTEQTGAPKSLLAGLMLLNTVMCVLLQVRASSGTDSLTGGVRALRRGGLMLGLACLVYLAAGLKEPVLASVLLIVAVVSHTFGELWQAAGSWGISYALSPPDRLADYQAFFSLVNIGPDVLGPLVVSALISDWGKPGWGVLAVVFCLVAVVCQAVARWAARTRGVSAHPDVPDGLGGQRSSASA</sequence>
<keyword evidence="9" id="KW-1185">Reference proteome</keyword>
<proteinExistence type="predicted"/>
<dbReference type="Pfam" id="PF07690">
    <property type="entry name" value="MFS_1"/>
    <property type="match status" value="1"/>
</dbReference>
<dbReference type="InterPro" id="IPR036259">
    <property type="entry name" value="MFS_trans_sf"/>
</dbReference>
<evidence type="ECO:0000256" key="2">
    <source>
        <dbReference type="ARBA" id="ARBA00022448"/>
    </source>
</evidence>
<dbReference type="PANTHER" id="PTHR23517:SF3">
    <property type="entry name" value="INTEGRAL MEMBRANE TRANSPORT PROTEIN"/>
    <property type="match status" value="1"/>
</dbReference>
<name>A0ABZ1FDV7_9ACTN</name>